<comment type="caution">
    <text evidence="3">The sequence shown here is derived from an EMBL/GenBank/DDBJ whole genome shotgun (WGS) entry which is preliminary data.</text>
</comment>
<reference evidence="3 4" key="1">
    <citation type="journal article" date="2021" name="BMC Genomics">
        <title>Genome-resolved metagenome and metatranscriptome analyses of thermophilic composting reveal key bacterial players and their metabolic interactions.</title>
        <authorList>
            <person name="Braga L.P.P."/>
            <person name="Pereira R.V."/>
            <person name="Martins L.F."/>
            <person name="Moura L.M.S."/>
            <person name="Sanchez F.B."/>
            <person name="Patane J.S.L."/>
            <person name="da Silva A.M."/>
            <person name="Setubal J.C."/>
        </authorList>
    </citation>
    <scope>NUCLEOTIDE SEQUENCE [LARGE SCALE GENOMIC DNA]</scope>
    <source>
        <strain evidence="3">ZC4RG45</strain>
    </source>
</reference>
<evidence type="ECO:0000313" key="3">
    <source>
        <dbReference type="EMBL" id="MFO7192353.1"/>
    </source>
</evidence>
<organism evidence="3 4">
    <name type="scientific">Thermocrispum agreste</name>
    <dbReference type="NCBI Taxonomy" id="37925"/>
    <lineage>
        <taxon>Bacteria</taxon>
        <taxon>Bacillati</taxon>
        <taxon>Actinomycetota</taxon>
        <taxon>Actinomycetes</taxon>
        <taxon>Pseudonocardiales</taxon>
        <taxon>Pseudonocardiaceae</taxon>
        <taxon>Thermocrispum</taxon>
    </lineage>
</organism>
<dbReference type="Gene3D" id="3.20.20.240">
    <property type="entry name" value="Methylmalonyl-CoA mutase"/>
    <property type="match status" value="1"/>
</dbReference>
<dbReference type="GO" id="GO:0004494">
    <property type="term" value="F:methylmalonyl-CoA mutase activity"/>
    <property type="evidence" value="ECO:0007669"/>
    <property type="project" value="UniProtKB-EC"/>
</dbReference>
<evidence type="ECO:0000256" key="1">
    <source>
        <dbReference type="ARBA" id="ARBA00011870"/>
    </source>
</evidence>
<dbReference type="CDD" id="cd03677">
    <property type="entry name" value="MM_CoA_mutase_beta"/>
    <property type="match status" value="1"/>
</dbReference>
<accession>A0ABD6FEM9</accession>
<dbReference type="InterPro" id="IPR024067">
    <property type="entry name" value="Me-malonyl-CoA_mutase_sm_su_N"/>
</dbReference>
<protein>
    <submittedName>
        <fullName evidence="3">Methylmalonyl-CoA mutase family protein</fullName>
    </submittedName>
</protein>
<dbReference type="PANTHER" id="PTHR48101:SF4">
    <property type="entry name" value="METHYLMALONYL-COA MUTASE, MITOCHONDRIAL"/>
    <property type="match status" value="1"/>
</dbReference>
<dbReference type="AlphaFoldDB" id="A0ABD6FEM9"/>
<dbReference type="InterPro" id="IPR006099">
    <property type="entry name" value="MeMalonylCoA_mutase_a/b_cat"/>
</dbReference>
<name>A0ABD6FEM9_9PSEU</name>
<comment type="subunit">
    <text evidence="1">Heterodimer of an alpha and a beta chain.</text>
</comment>
<dbReference type="SUPFAM" id="SSF51703">
    <property type="entry name" value="Cobalamin (vitamin B12)-dependent enzymes"/>
    <property type="match status" value="1"/>
</dbReference>
<sequence length="615" mass="65173">MTGPSDQSNAEPATLTLAADFPTPSHQEWQELVTGVLRKLGREFGDVPERALESTTYDGITIKPLYTARDVEGLPPAGVPGLPPYVRGSRAEGRRGGWDNRTLHTDPDVGATNAAILTDLENGATSVWLRDLPPAQLPEILHGVYVEMAPVVLDMGERYAEAADALLQLFAERNVPDSEVVATFGADPIGLRARTGEPHELRPAAEFAARIAARYPKARSTVVDGTPYHEAGGSDAQELAAALSAAVAYLRAFTEAGLPVEQAAAQLEFRFAATTDQFLTIAKLRAARRLWARVCEVSGAVGVPQVQHAVTSSAMVSKRDPYVNMLRGTVACFAAAVGGADAVTVLPFDAAIGLPDTFSRRIARNTSTILAEESKLAGVIDPAGGSWFVEKLTDDLATAAWREFQELEGLGGIVAALDSGALAERLEATWQARAQNLATRKDPLTGVSEFPDLHERAIERKPLPPARTGGLPSIRYGQEFERLRDRADANPGGRPRVFLATLGTVAQHTARATFAANLFAAGGIEAVNPGATSSVADVVAAFLRSHTTVACLCGTDLAYQEQADEVAAALRKAGATRILLAGKPSDAYQGIDGFVYAGCNALEVLTATLEHLEVA</sequence>
<dbReference type="GO" id="GO:0031419">
    <property type="term" value="F:cobalamin binding"/>
    <property type="evidence" value="ECO:0007669"/>
    <property type="project" value="UniProtKB-KW"/>
</dbReference>
<dbReference type="Pfam" id="PF01642">
    <property type="entry name" value="MM_CoA_mutase"/>
    <property type="match status" value="2"/>
</dbReference>
<dbReference type="Gene3D" id="1.10.196.20">
    <property type="match status" value="1"/>
</dbReference>
<evidence type="ECO:0000313" key="4">
    <source>
        <dbReference type="Proteomes" id="UP000249324"/>
    </source>
</evidence>
<feature type="domain" description="Methylmalonyl-CoA mutase alpha/beta chain catalytic" evidence="2">
    <location>
        <begin position="56"/>
        <end position="127"/>
    </location>
</feature>
<feature type="domain" description="Methylmalonyl-CoA mutase alpha/beta chain catalytic" evidence="2">
    <location>
        <begin position="139"/>
        <end position="465"/>
    </location>
</feature>
<gene>
    <name evidence="3" type="ORF">DIU77_008940</name>
</gene>
<dbReference type="EMBL" id="QGUI02000091">
    <property type="protein sequence ID" value="MFO7192353.1"/>
    <property type="molecule type" value="Genomic_DNA"/>
</dbReference>
<dbReference type="Proteomes" id="UP000249324">
    <property type="component" value="Unassembled WGS sequence"/>
</dbReference>
<dbReference type="Gene3D" id="3.40.50.280">
    <property type="entry name" value="Cobalamin-binding domain"/>
    <property type="match status" value="1"/>
</dbReference>
<dbReference type="PANTHER" id="PTHR48101">
    <property type="entry name" value="METHYLMALONYL-COA MUTASE, MITOCHONDRIAL-RELATED"/>
    <property type="match status" value="1"/>
</dbReference>
<proteinExistence type="predicted"/>
<evidence type="ECO:0000259" key="2">
    <source>
        <dbReference type="Pfam" id="PF01642"/>
    </source>
</evidence>
<dbReference type="InterPro" id="IPR016176">
    <property type="entry name" value="Cbl-dep_enz_cat"/>
</dbReference>